<evidence type="ECO:0000259" key="13">
    <source>
        <dbReference type="Pfam" id="PF13793"/>
    </source>
</evidence>
<dbReference type="InterPro" id="IPR029099">
    <property type="entry name" value="Pribosyltran_N"/>
</dbReference>
<dbReference type="FunFam" id="3.40.50.2020:FF:000001">
    <property type="entry name" value="Ribose-phosphate pyrophosphokinase"/>
    <property type="match status" value="1"/>
</dbReference>
<keyword evidence="3 12" id="KW-0479">Metal-binding</keyword>
<dbReference type="InterPro" id="IPR000836">
    <property type="entry name" value="PRTase_dom"/>
</dbReference>
<dbReference type="Proteomes" id="UP000000272">
    <property type="component" value="Chromosome"/>
</dbReference>
<dbReference type="HOGENOM" id="CLU_033546_4_0_9"/>
<evidence type="ECO:0000256" key="9">
    <source>
        <dbReference type="ARBA" id="ARBA00049535"/>
    </source>
</evidence>
<accession>D9RZE8</accession>
<keyword evidence="12" id="KW-0963">Cytoplasm</keyword>
<evidence type="ECO:0000256" key="12">
    <source>
        <dbReference type="HAMAP-Rule" id="MF_00583"/>
    </source>
</evidence>
<comment type="pathway">
    <text evidence="1 12">Metabolic intermediate biosynthesis; 5-phospho-alpha-D-ribose 1-diphosphate biosynthesis; 5-phospho-alpha-D-ribose 1-diphosphate from D-ribose 5-phosphate (route I): step 1/1.</text>
</comment>
<feature type="binding site" evidence="12">
    <location>
        <position position="195"/>
    </location>
    <ligand>
        <name>D-ribose 5-phosphate</name>
        <dbReference type="ChEBI" id="CHEBI:78346"/>
    </ligand>
</feature>
<dbReference type="UniPathway" id="UPA00087">
    <property type="reaction ID" value="UER00172"/>
</dbReference>
<dbReference type="HAMAP" id="MF_00583_B">
    <property type="entry name" value="RibP_PPkinase_B"/>
    <property type="match status" value="1"/>
</dbReference>
<dbReference type="Gene3D" id="3.40.50.2020">
    <property type="match status" value="2"/>
</dbReference>
<dbReference type="EC" id="2.7.6.1" evidence="12"/>
<evidence type="ECO:0000313" key="14">
    <source>
        <dbReference type="EMBL" id="ADL06846.1"/>
    </source>
</evidence>
<keyword evidence="2 12" id="KW-0808">Transferase</keyword>
<dbReference type="KEGG" id="toc:Toce_0049"/>
<feature type="active site" evidence="12">
    <location>
        <position position="193"/>
    </location>
</feature>
<comment type="subcellular location">
    <subcellularLocation>
        <location evidence="12">Cytoplasm</location>
    </subcellularLocation>
</comment>
<keyword evidence="6 12" id="KW-0418">Kinase</keyword>
<evidence type="ECO:0000256" key="3">
    <source>
        <dbReference type="ARBA" id="ARBA00022723"/>
    </source>
</evidence>
<protein>
    <recommendedName>
        <fullName evidence="12">Ribose-phosphate pyrophosphokinase</fullName>
        <shortName evidence="12">RPPK</shortName>
        <ecNumber evidence="12">2.7.6.1</ecNumber>
    </recommendedName>
    <alternativeName>
        <fullName evidence="12">5-phospho-D-ribosyl alpha-1-diphosphate synthase</fullName>
    </alternativeName>
    <alternativeName>
        <fullName evidence="12">Phosphoribosyl diphosphate synthase</fullName>
    </alternativeName>
    <alternativeName>
        <fullName evidence="12">Phosphoribosyl pyrophosphate synthase</fullName>
        <shortName evidence="12">P-Rib-PP synthase</shortName>
        <shortName evidence="12">PRPP synthase</shortName>
        <shortName evidence="12">PRPPase</shortName>
    </alternativeName>
</protein>
<evidence type="ECO:0000256" key="1">
    <source>
        <dbReference type="ARBA" id="ARBA00004996"/>
    </source>
</evidence>
<feature type="binding site" evidence="12">
    <location>
        <position position="219"/>
    </location>
    <ligand>
        <name>D-ribose 5-phosphate</name>
        <dbReference type="ChEBI" id="CHEBI:78346"/>
    </ligand>
</feature>
<evidence type="ECO:0000313" key="15">
    <source>
        <dbReference type="Proteomes" id="UP000000272"/>
    </source>
</evidence>
<comment type="catalytic activity">
    <reaction evidence="9 12">
        <text>D-ribose 5-phosphate + ATP = 5-phospho-alpha-D-ribose 1-diphosphate + AMP + H(+)</text>
        <dbReference type="Rhea" id="RHEA:15609"/>
        <dbReference type="ChEBI" id="CHEBI:15378"/>
        <dbReference type="ChEBI" id="CHEBI:30616"/>
        <dbReference type="ChEBI" id="CHEBI:58017"/>
        <dbReference type="ChEBI" id="CHEBI:78346"/>
        <dbReference type="ChEBI" id="CHEBI:456215"/>
        <dbReference type="EC" id="2.7.6.1"/>
    </reaction>
</comment>
<evidence type="ECO:0000256" key="5">
    <source>
        <dbReference type="ARBA" id="ARBA00022741"/>
    </source>
</evidence>
<comment type="subunit">
    <text evidence="12">Homohexamer.</text>
</comment>
<feature type="binding site" evidence="12">
    <location>
        <begin position="223"/>
        <end position="227"/>
    </location>
    <ligand>
        <name>D-ribose 5-phosphate</name>
        <dbReference type="ChEBI" id="CHEBI:78346"/>
    </ligand>
</feature>
<feature type="binding site" evidence="12">
    <location>
        <begin position="38"/>
        <end position="40"/>
    </location>
    <ligand>
        <name>ATP</name>
        <dbReference type="ChEBI" id="CHEBI:30616"/>
    </ligand>
</feature>
<dbReference type="GO" id="GO:0004749">
    <property type="term" value="F:ribose phosphate diphosphokinase activity"/>
    <property type="evidence" value="ECO:0007669"/>
    <property type="project" value="UniProtKB-UniRule"/>
</dbReference>
<dbReference type="SMART" id="SM01400">
    <property type="entry name" value="Pribosyltran_N"/>
    <property type="match status" value="1"/>
</dbReference>
<sequence length="312" mass="34473">MENRLEIFTGNANPELAREIARNLGIMVGDAVVNTFSDGEIQVKINESVRGADVFVIQPLSYPVNDHLMELLIMLDALKRASAWRITAVMPYYGYARQDRKIRARDPITAKLVADLISTAGAHRVLTMDLHAGQIQGFFNFPVDHLMAVPILADYFRKKELEDPVVVSPDLGGVTRARELANRIGASIAIIDKRRPEPNKAEVMNIIGDIRNKTVIMIDDMIDTAGTITLGAQALLDKGAKEVYACCTHPVLSGPAIERLNASPIKEVVVTNTIPLRDHQKIEKITVLSVAPLFAEAIRRIHLHQSVSTLFD</sequence>
<dbReference type="GO" id="GO:0006164">
    <property type="term" value="P:purine nucleotide biosynthetic process"/>
    <property type="evidence" value="ECO:0007669"/>
    <property type="project" value="TreeGrafter"/>
</dbReference>
<dbReference type="EMBL" id="CP002131">
    <property type="protein sequence ID" value="ADL06846.1"/>
    <property type="molecule type" value="Genomic_DNA"/>
</dbReference>
<keyword evidence="7 12" id="KW-0067">ATP-binding</keyword>
<keyword evidence="5 12" id="KW-0547">Nucleotide-binding</keyword>
<dbReference type="STRING" id="555079.Toce_0049"/>
<comment type="similarity">
    <text evidence="11 12">Belongs to the ribose-phosphate pyrophosphokinase family. Class I subfamily.</text>
</comment>
<evidence type="ECO:0000256" key="4">
    <source>
        <dbReference type="ARBA" id="ARBA00022727"/>
    </source>
</evidence>
<dbReference type="InterPro" id="IPR029057">
    <property type="entry name" value="PRTase-like"/>
</dbReference>
<dbReference type="Pfam" id="PF13793">
    <property type="entry name" value="Pribosyltran_N"/>
    <property type="match status" value="1"/>
</dbReference>
<comment type="function">
    <text evidence="10 12">Involved in the biosynthesis of the central metabolite phospho-alpha-D-ribosyl-1-pyrophosphate (PRPP) via the transfer of pyrophosphoryl group from ATP to 1-hydroxyl of ribose-5-phosphate (Rib-5-P).</text>
</comment>
<keyword evidence="4 12" id="KW-0545">Nucleotide biosynthesis</keyword>
<dbReference type="RefSeq" id="WP_013274898.1">
    <property type="nucleotide sequence ID" value="NC_014377.1"/>
</dbReference>
<dbReference type="GO" id="GO:0009156">
    <property type="term" value="P:ribonucleoside monophosphate biosynthetic process"/>
    <property type="evidence" value="ECO:0007669"/>
    <property type="project" value="InterPro"/>
</dbReference>
<dbReference type="AlphaFoldDB" id="D9RZE8"/>
<evidence type="ECO:0000256" key="11">
    <source>
        <dbReference type="ARBA" id="ARBA00061444"/>
    </source>
</evidence>
<dbReference type="GO" id="GO:0002189">
    <property type="term" value="C:ribose phosphate diphosphokinase complex"/>
    <property type="evidence" value="ECO:0007669"/>
    <property type="project" value="TreeGrafter"/>
</dbReference>
<dbReference type="NCBIfam" id="NF002320">
    <property type="entry name" value="PRK01259.1"/>
    <property type="match status" value="1"/>
</dbReference>
<keyword evidence="8 12" id="KW-0460">Magnesium</keyword>
<dbReference type="PANTHER" id="PTHR10210">
    <property type="entry name" value="RIBOSE-PHOSPHATE DIPHOSPHOKINASE FAMILY MEMBER"/>
    <property type="match status" value="1"/>
</dbReference>
<dbReference type="InterPro" id="IPR000842">
    <property type="entry name" value="PRib_PP_synth_CS"/>
</dbReference>
<feature type="binding site" evidence="12">
    <location>
        <begin position="97"/>
        <end position="98"/>
    </location>
    <ligand>
        <name>ATP</name>
        <dbReference type="ChEBI" id="CHEBI:30616"/>
    </ligand>
</feature>
<comment type="cofactor">
    <cofactor evidence="12">
        <name>Mg(2+)</name>
        <dbReference type="ChEBI" id="CHEBI:18420"/>
    </cofactor>
    <text evidence="12">Binds 2 Mg(2+) ions per subunit.</text>
</comment>
<feature type="binding site" evidence="12">
    <location>
        <position position="170"/>
    </location>
    <ligand>
        <name>Mg(2+)</name>
        <dbReference type="ChEBI" id="CHEBI:18420"/>
    </ligand>
</feature>
<dbReference type="GO" id="GO:0005737">
    <property type="term" value="C:cytoplasm"/>
    <property type="evidence" value="ECO:0007669"/>
    <property type="project" value="UniProtKB-SubCell"/>
</dbReference>
<dbReference type="PROSITE" id="PS00114">
    <property type="entry name" value="PRPP_SYNTHASE"/>
    <property type="match status" value="1"/>
</dbReference>
<proteinExistence type="inferred from homology"/>
<gene>
    <name evidence="12" type="primary">prs</name>
    <name evidence="14" type="ordered locus">Toce_0049</name>
</gene>
<dbReference type="InterPro" id="IPR037515">
    <property type="entry name" value="Rib-P_diPkinase_bac"/>
</dbReference>
<evidence type="ECO:0000256" key="2">
    <source>
        <dbReference type="ARBA" id="ARBA00022679"/>
    </source>
</evidence>
<evidence type="ECO:0000256" key="7">
    <source>
        <dbReference type="ARBA" id="ARBA00022840"/>
    </source>
</evidence>
<dbReference type="GO" id="GO:0000287">
    <property type="term" value="F:magnesium ion binding"/>
    <property type="evidence" value="ECO:0007669"/>
    <property type="project" value="UniProtKB-UniRule"/>
</dbReference>
<feature type="binding site" evidence="12">
    <location>
        <position position="131"/>
    </location>
    <ligand>
        <name>Mg(2+)</name>
        <dbReference type="ChEBI" id="CHEBI:18420"/>
    </ligand>
</feature>
<dbReference type="Pfam" id="PF14572">
    <property type="entry name" value="Pribosyl_synth"/>
    <property type="match status" value="1"/>
</dbReference>
<evidence type="ECO:0000256" key="6">
    <source>
        <dbReference type="ARBA" id="ARBA00022777"/>
    </source>
</evidence>
<evidence type="ECO:0000256" key="10">
    <source>
        <dbReference type="ARBA" id="ARBA00054914"/>
    </source>
</evidence>
<evidence type="ECO:0000256" key="8">
    <source>
        <dbReference type="ARBA" id="ARBA00022842"/>
    </source>
</evidence>
<dbReference type="SUPFAM" id="SSF53271">
    <property type="entry name" value="PRTase-like"/>
    <property type="match status" value="1"/>
</dbReference>
<feature type="domain" description="Ribose-phosphate pyrophosphokinase N-terminal" evidence="13">
    <location>
        <begin position="6"/>
        <end position="121"/>
    </location>
</feature>
<dbReference type="GO" id="GO:0005524">
    <property type="term" value="F:ATP binding"/>
    <property type="evidence" value="ECO:0007669"/>
    <property type="project" value="UniProtKB-KW"/>
</dbReference>
<organism evidence="14 15">
    <name type="scientific">Thermosediminibacter oceani (strain ATCC BAA-1034 / DSM 16646 / JW/IW-1228P)</name>
    <dbReference type="NCBI Taxonomy" id="555079"/>
    <lineage>
        <taxon>Bacteria</taxon>
        <taxon>Bacillati</taxon>
        <taxon>Bacillota</taxon>
        <taxon>Clostridia</taxon>
        <taxon>Thermosediminibacterales</taxon>
        <taxon>Thermosediminibacteraceae</taxon>
        <taxon>Thermosediminibacter</taxon>
    </lineage>
</organism>
<reference evidence="14 15" key="1">
    <citation type="journal article" date="2010" name="Stand. Genomic Sci.">
        <title>Complete genome sequence of Thermosediminibacter oceani type strain (JW/IW-1228P).</title>
        <authorList>
            <person name="Pitluck S."/>
            <person name="Yasawong M."/>
            <person name="Munk C."/>
            <person name="Nolan M."/>
            <person name="Lapidus A."/>
            <person name="Lucas S."/>
            <person name="Glavina Del Rio T."/>
            <person name="Tice H."/>
            <person name="Cheng J.F."/>
            <person name="Bruce D."/>
            <person name="Detter C."/>
            <person name="Tapia R."/>
            <person name="Han C."/>
            <person name="Goodwin L."/>
            <person name="Liolios K."/>
            <person name="Ivanova N."/>
            <person name="Mavromatis K."/>
            <person name="Mikhailova N."/>
            <person name="Pati A."/>
            <person name="Chen A."/>
            <person name="Palaniappan K."/>
            <person name="Land M."/>
            <person name="Hauser L."/>
            <person name="Chang Y.J."/>
            <person name="Jeffries C.D."/>
            <person name="Rohde M."/>
            <person name="Spring S."/>
            <person name="Sikorski J."/>
            <person name="Goker M."/>
            <person name="Woyke T."/>
            <person name="Bristow J."/>
            <person name="Eisen J.A."/>
            <person name="Markowitz V."/>
            <person name="Hugenholtz P."/>
            <person name="Kyrpides N.C."/>
            <person name="Klenk H.P."/>
        </authorList>
    </citation>
    <scope>NUCLEOTIDE SEQUENCE [LARGE SCALE GENOMIC DNA]</scope>
    <source>
        <strain evidence="15">ATCC BAA-1034 / DSM 16646 / JW/IW-1228P</strain>
    </source>
</reference>
<name>D9RZE8_THEOJ</name>
<dbReference type="InterPro" id="IPR005946">
    <property type="entry name" value="Rib-P_diPkinase"/>
</dbReference>
<dbReference type="PANTHER" id="PTHR10210:SF41">
    <property type="entry name" value="RIBOSE-PHOSPHATE PYROPHOSPHOKINASE 1, CHLOROPLASTIC"/>
    <property type="match status" value="1"/>
</dbReference>
<dbReference type="GO" id="GO:0006015">
    <property type="term" value="P:5-phosphoribose 1-diphosphate biosynthetic process"/>
    <property type="evidence" value="ECO:0007669"/>
    <property type="project" value="UniProtKB-UniRule"/>
</dbReference>
<keyword evidence="15" id="KW-1185">Reference proteome</keyword>
<dbReference type="eggNOG" id="COG0462">
    <property type="taxonomic scope" value="Bacteria"/>
</dbReference>
<dbReference type="CDD" id="cd06223">
    <property type="entry name" value="PRTases_typeI"/>
    <property type="match status" value="1"/>
</dbReference>
<dbReference type="GO" id="GO:0016301">
    <property type="term" value="F:kinase activity"/>
    <property type="evidence" value="ECO:0007669"/>
    <property type="project" value="UniProtKB-KW"/>
</dbReference>
<dbReference type="OrthoDB" id="9777067at2"/>
<dbReference type="NCBIfam" id="TIGR01251">
    <property type="entry name" value="ribP_PPkin"/>
    <property type="match status" value="1"/>
</dbReference>